<evidence type="ECO:0000256" key="1">
    <source>
        <dbReference type="ARBA" id="ARBA00022441"/>
    </source>
</evidence>
<keyword evidence="2" id="KW-0677">Repeat</keyword>
<dbReference type="PANTHER" id="PTHR24412:SF441">
    <property type="entry name" value="KELCH-LIKE PROTEIN 28"/>
    <property type="match status" value="1"/>
</dbReference>
<dbReference type="SUPFAM" id="SSF117281">
    <property type="entry name" value="Kelch motif"/>
    <property type="match status" value="1"/>
</dbReference>
<dbReference type="EMBL" id="HBHP01033372">
    <property type="protein sequence ID" value="CAD9776540.1"/>
    <property type="molecule type" value="Transcribed_RNA"/>
</dbReference>
<dbReference type="InterPro" id="IPR006652">
    <property type="entry name" value="Kelch_1"/>
</dbReference>
<gene>
    <name evidence="3" type="ORF">LSP00402_LOCUS20553</name>
</gene>
<name>A0A7S2U1R9_9EUKA</name>
<dbReference type="AlphaFoldDB" id="A0A7S2U1R9"/>
<keyword evidence="1" id="KW-0880">Kelch repeat</keyword>
<dbReference type="PANTHER" id="PTHR24412">
    <property type="entry name" value="KELCH PROTEIN"/>
    <property type="match status" value="1"/>
</dbReference>
<evidence type="ECO:0000256" key="2">
    <source>
        <dbReference type="ARBA" id="ARBA00022737"/>
    </source>
</evidence>
<organism evidence="3">
    <name type="scientific">Lotharella oceanica</name>
    <dbReference type="NCBI Taxonomy" id="641309"/>
    <lineage>
        <taxon>Eukaryota</taxon>
        <taxon>Sar</taxon>
        <taxon>Rhizaria</taxon>
        <taxon>Cercozoa</taxon>
        <taxon>Chlorarachniophyceae</taxon>
        <taxon>Lotharella</taxon>
    </lineage>
</organism>
<reference evidence="3" key="1">
    <citation type="submission" date="2021-01" db="EMBL/GenBank/DDBJ databases">
        <authorList>
            <person name="Corre E."/>
            <person name="Pelletier E."/>
            <person name="Niang G."/>
            <person name="Scheremetjew M."/>
            <person name="Finn R."/>
            <person name="Kale V."/>
            <person name="Holt S."/>
            <person name="Cochrane G."/>
            <person name="Meng A."/>
            <person name="Brown T."/>
            <person name="Cohen L."/>
        </authorList>
    </citation>
    <scope>NUCLEOTIDE SEQUENCE</scope>
    <source>
        <strain evidence="3">CCMP622</strain>
    </source>
</reference>
<proteinExistence type="predicted"/>
<accession>A0A7S2U1R9</accession>
<sequence>MLDLNDASATWVRLPDMKTERSHHGVAMWDGKLYAGGGIAGYSDMFRSVEVLDLRNVNAGWSEMPSLSRGGMLRMTAHDGKLYALSSETVERLDLSNAKAGWKTIANNDTTPSGVVITKDGKLYAICEKHGLRWLDISSSKDSAQKWIDVVMSEGKSMPPPQHVMLLKSGTVRSSSLVEVCTRQLKMYKCWTLPTSTPVGTEFRS</sequence>
<dbReference type="InterPro" id="IPR015915">
    <property type="entry name" value="Kelch-typ_b-propeller"/>
</dbReference>
<dbReference type="Gene3D" id="2.120.10.80">
    <property type="entry name" value="Kelch-type beta propeller"/>
    <property type="match status" value="1"/>
</dbReference>
<dbReference type="Pfam" id="PF01344">
    <property type="entry name" value="Kelch_1"/>
    <property type="match status" value="1"/>
</dbReference>
<protein>
    <submittedName>
        <fullName evidence="3">Uncharacterized protein</fullName>
    </submittedName>
</protein>
<evidence type="ECO:0000313" key="3">
    <source>
        <dbReference type="EMBL" id="CAD9776540.1"/>
    </source>
</evidence>